<dbReference type="AlphaFoldDB" id="J9ZA22"/>
<dbReference type="Proteomes" id="UP000006177">
    <property type="component" value="Chromosome"/>
</dbReference>
<evidence type="ECO:0000313" key="1">
    <source>
        <dbReference type="EMBL" id="AFS53031.1"/>
    </source>
</evidence>
<organism evidence="1 2">
    <name type="scientific">Leptospirillum ferriphilum (strain ML-04)</name>
    <dbReference type="NCBI Taxonomy" id="1048260"/>
    <lineage>
        <taxon>Bacteria</taxon>
        <taxon>Pseudomonadati</taxon>
        <taxon>Nitrospirota</taxon>
        <taxon>Nitrospiria</taxon>
        <taxon>Nitrospirales</taxon>
        <taxon>Nitrospiraceae</taxon>
        <taxon>Leptospirillum</taxon>
    </lineage>
</organism>
<accession>J9ZA22</accession>
<dbReference type="KEGG" id="lfi:LFML04_0797"/>
<dbReference type="PATRIC" id="fig|1048260.3.peg.872"/>
<protein>
    <submittedName>
        <fullName evidence="1">Uncharacterized protein</fullName>
    </submittedName>
</protein>
<name>J9ZA22_LEPFM</name>
<gene>
    <name evidence="1" type="ordered locus">LFML04_0797</name>
</gene>
<dbReference type="EMBL" id="CP002919">
    <property type="protein sequence ID" value="AFS53031.1"/>
    <property type="molecule type" value="Genomic_DNA"/>
</dbReference>
<dbReference type="HOGENOM" id="CLU_3345333_0_0_0"/>
<sequence>MRKGHAIPPFGLGWEQVKDGQESFSLLEAVGDPAVCP</sequence>
<evidence type="ECO:0000313" key="2">
    <source>
        <dbReference type="Proteomes" id="UP000006177"/>
    </source>
</evidence>
<reference evidence="1 2" key="1">
    <citation type="journal article" date="2011" name="J. Microbiol.">
        <title>Complete genome of Leptospirillum ferriphilum ML-04 provides insight into its physiology and environmental adaptation.</title>
        <authorList>
            <person name="Mi S."/>
            <person name="Song J."/>
            <person name="Lin J."/>
            <person name="Che Y."/>
            <person name="Zheng H."/>
            <person name="Lin J."/>
        </authorList>
    </citation>
    <scope>NUCLEOTIDE SEQUENCE [LARGE SCALE GENOMIC DNA]</scope>
    <source>
        <strain evidence="1 2">ML-04</strain>
    </source>
</reference>
<proteinExistence type="predicted"/>